<gene>
    <name evidence="1" type="ORF">ERS007720_02106</name>
</gene>
<evidence type="ECO:0000313" key="1">
    <source>
        <dbReference type="EMBL" id="COW23964.1"/>
    </source>
</evidence>
<accession>A0A655DSH5</accession>
<proteinExistence type="predicted"/>
<sequence length="139" mass="14983">MGHDDGIEHRLQCGQDAVHVLVAQHAEHPDQKSEVELMRQRLCQSTRPGRIVRGVDEHRGCAAHALQPAGTGDGGKAGPDGVAVELTLRTGTEKGLDGSEGEHRVVRLVFTVQRQVDVGVNPAEALQLQYLTADRDLSP</sequence>
<organism evidence="1 2">
    <name type="scientific">Mycobacterium tuberculosis</name>
    <dbReference type="NCBI Taxonomy" id="1773"/>
    <lineage>
        <taxon>Bacteria</taxon>
        <taxon>Bacillati</taxon>
        <taxon>Actinomycetota</taxon>
        <taxon>Actinomycetes</taxon>
        <taxon>Mycobacteriales</taxon>
        <taxon>Mycobacteriaceae</taxon>
        <taxon>Mycobacterium</taxon>
        <taxon>Mycobacterium tuberculosis complex</taxon>
    </lineage>
</organism>
<dbReference type="EMBL" id="CSAJ01000249">
    <property type="protein sequence ID" value="COW23964.1"/>
    <property type="molecule type" value="Genomic_DNA"/>
</dbReference>
<protein>
    <submittedName>
        <fullName evidence="1">Uncharacterized protein</fullName>
    </submittedName>
</protein>
<reference evidence="1 2" key="1">
    <citation type="submission" date="2015-03" db="EMBL/GenBank/DDBJ databases">
        <authorList>
            <consortium name="Pathogen Informatics"/>
        </authorList>
    </citation>
    <scope>NUCLEOTIDE SEQUENCE [LARGE SCALE GENOMIC DNA]</scope>
    <source>
        <strain evidence="1 2">M09401471</strain>
    </source>
</reference>
<dbReference type="AlphaFoldDB" id="A0A655DSH5"/>
<name>A0A655DSH5_MYCTX</name>
<evidence type="ECO:0000313" key="2">
    <source>
        <dbReference type="Proteomes" id="UP000044938"/>
    </source>
</evidence>
<dbReference type="Proteomes" id="UP000044938">
    <property type="component" value="Unassembled WGS sequence"/>
</dbReference>